<keyword evidence="1" id="KW-0732">Signal</keyword>
<feature type="chain" id="PRO_5032323456" evidence="1">
    <location>
        <begin position="36"/>
        <end position="465"/>
    </location>
</feature>
<dbReference type="EMBL" id="JACHWP010000007">
    <property type="protein sequence ID" value="MBB3023572.1"/>
    <property type="molecule type" value="Genomic_DNA"/>
</dbReference>
<accession>A0A839QU22</accession>
<evidence type="ECO:0000256" key="1">
    <source>
        <dbReference type="SAM" id="SignalP"/>
    </source>
</evidence>
<comment type="caution">
    <text evidence="2">The sequence shown here is derived from an EMBL/GenBank/DDBJ whole genome shotgun (WGS) entry which is preliminary data.</text>
</comment>
<feature type="signal peptide" evidence="1">
    <location>
        <begin position="1"/>
        <end position="35"/>
    </location>
</feature>
<protein>
    <submittedName>
        <fullName evidence="2">Raffinose/stachyose/melibiose transport system substrate-binding protein</fullName>
    </submittedName>
</protein>
<dbReference type="InterPro" id="IPR006059">
    <property type="entry name" value="SBP"/>
</dbReference>
<dbReference type="SUPFAM" id="SSF53850">
    <property type="entry name" value="Periplasmic binding protein-like II"/>
    <property type="match status" value="1"/>
</dbReference>
<proteinExistence type="predicted"/>
<evidence type="ECO:0000313" key="2">
    <source>
        <dbReference type="EMBL" id="MBB3023572.1"/>
    </source>
</evidence>
<dbReference type="PANTHER" id="PTHR43649">
    <property type="entry name" value="ARABINOSE-BINDING PROTEIN-RELATED"/>
    <property type="match status" value="1"/>
</dbReference>
<keyword evidence="3" id="KW-1185">Reference proteome</keyword>
<dbReference type="Pfam" id="PF01547">
    <property type="entry name" value="SBP_bac_1"/>
    <property type="match status" value="1"/>
</dbReference>
<dbReference type="PROSITE" id="PS51318">
    <property type="entry name" value="TAT"/>
    <property type="match status" value="1"/>
</dbReference>
<dbReference type="Gene3D" id="3.40.190.10">
    <property type="entry name" value="Periplasmic binding protein-like II"/>
    <property type="match status" value="2"/>
</dbReference>
<reference evidence="2 3" key="1">
    <citation type="submission" date="2020-08" db="EMBL/GenBank/DDBJ databases">
        <title>Sequencing the genomes of 1000 actinobacteria strains.</title>
        <authorList>
            <person name="Klenk H.-P."/>
        </authorList>
    </citation>
    <scope>NUCLEOTIDE SEQUENCE [LARGE SCALE GENOMIC DNA]</scope>
    <source>
        <strain evidence="2 3">DSM 23040</strain>
    </source>
</reference>
<dbReference type="InterPro" id="IPR006311">
    <property type="entry name" value="TAT_signal"/>
</dbReference>
<evidence type="ECO:0000313" key="3">
    <source>
        <dbReference type="Proteomes" id="UP000568050"/>
    </source>
</evidence>
<dbReference type="AlphaFoldDB" id="A0A839QU22"/>
<organism evidence="2 3">
    <name type="scientific">Helcobacillus massiliensis</name>
    <dbReference type="NCBI Taxonomy" id="521392"/>
    <lineage>
        <taxon>Bacteria</taxon>
        <taxon>Bacillati</taxon>
        <taxon>Actinomycetota</taxon>
        <taxon>Actinomycetes</taxon>
        <taxon>Micrococcales</taxon>
        <taxon>Dermabacteraceae</taxon>
        <taxon>Helcobacillus</taxon>
    </lineage>
</organism>
<name>A0A839QU22_9MICO</name>
<dbReference type="PANTHER" id="PTHR43649:SF14">
    <property type="entry name" value="BLR3389 PROTEIN"/>
    <property type="match status" value="1"/>
</dbReference>
<dbReference type="RefSeq" id="WP_183376865.1">
    <property type="nucleotide sequence ID" value="NZ_JACHWP010000007.1"/>
</dbReference>
<gene>
    <name evidence="2" type="ORF">FHX50_001869</name>
</gene>
<dbReference type="InterPro" id="IPR050490">
    <property type="entry name" value="Bact_solute-bd_prot1"/>
</dbReference>
<sequence>MTPTRTTRPVTSRHGLSRRALIGSAAAVGATGILAACAPGSSDQPEKKKAEDISTDVASLGDITLVVWDQEVRGGQKAQIEALNEAFQKKYPNVTIKRNAQSFDDLQKTTSLALSGNDVPDVVQVNNARSAMGEFVKAGQLINLDPYAEKYGWKDRYPESVLAKSSYSEDGKEFGSGGLYGLAQVGEIVGIFYSKKALEKHSVKPPTTWDEFIAAVKTIGDAGDQPMILGNIEKWPGLHVFGPLQASSVKADDIVKLGMGNAGADWATDDNLKALTTLADWGKQKAFGPSPNGLDYDAAWKSFTEGGAAFLPGGSWLAADMIEPMGDDLGFLAPFPGVDGAPATTGGTGIPFALPAKAKQPDAAAAYIDFITSDDAMKVLAEHDNMPVLNTADLAPESGVNKDIFEAFGAVSEKGTLLPYLDYATPSFGDTAGNAVQGVIGGQQSPEQAAEAMQADYEKFTTGAK</sequence>
<dbReference type="Proteomes" id="UP000568050">
    <property type="component" value="Unassembled WGS sequence"/>
</dbReference>